<dbReference type="Proteomes" id="UP001417504">
    <property type="component" value="Unassembled WGS sequence"/>
</dbReference>
<dbReference type="EMBL" id="JBBNAE010000004">
    <property type="protein sequence ID" value="KAK9129920.1"/>
    <property type="molecule type" value="Genomic_DNA"/>
</dbReference>
<sequence>MIDHGRRSCSKPNRWTAFEKRRTTRYLVRKWHCFDSSVSMTCSVFWFSSCSVSSSLLLGLWRQCANWSLYSTGSGRALRRRRRRLRRLRCRRRGGIGGEGEDSGGREVEVDDGIGVEGVGDSGRFEGSLDLQDWKDNGKSRDHRSLNSLPILEH</sequence>
<protein>
    <submittedName>
        <fullName evidence="2">Uncharacterized protein</fullName>
    </submittedName>
</protein>
<evidence type="ECO:0000256" key="1">
    <source>
        <dbReference type="SAM" id="MobiDB-lite"/>
    </source>
</evidence>
<feature type="region of interest" description="Disordered" evidence="1">
    <location>
        <begin position="93"/>
        <end position="154"/>
    </location>
</feature>
<reference evidence="2 3" key="1">
    <citation type="submission" date="2024-01" db="EMBL/GenBank/DDBJ databases">
        <title>Genome assemblies of Stephania.</title>
        <authorList>
            <person name="Yang L."/>
        </authorList>
    </citation>
    <scope>NUCLEOTIDE SEQUENCE [LARGE SCALE GENOMIC DNA]</scope>
    <source>
        <strain evidence="2">QJT</strain>
        <tissue evidence="2">Leaf</tissue>
    </source>
</reference>
<dbReference type="AlphaFoldDB" id="A0AAP0JAC3"/>
<feature type="compositionally biased region" description="Basic and acidic residues" evidence="1">
    <location>
        <begin position="132"/>
        <end position="145"/>
    </location>
</feature>
<proteinExistence type="predicted"/>
<evidence type="ECO:0000313" key="2">
    <source>
        <dbReference type="EMBL" id="KAK9129920.1"/>
    </source>
</evidence>
<comment type="caution">
    <text evidence="2">The sequence shown here is derived from an EMBL/GenBank/DDBJ whole genome shotgun (WGS) entry which is preliminary data.</text>
</comment>
<name>A0AAP0JAC3_9MAGN</name>
<evidence type="ECO:0000313" key="3">
    <source>
        <dbReference type="Proteomes" id="UP001417504"/>
    </source>
</evidence>
<accession>A0AAP0JAC3</accession>
<keyword evidence="3" id="KW-1185">Reference proteome</keyword>
<organism evidence="2 3">
    <name type="scientific">Stephania japonica</name>
    <dbReference type="NCBI Taxonomy" id="461633"/>
    <lineage>
        <taxon>Eukaryota</taxon>
        <taxon>Viridiplantae</taxon>
        <taxon>Streptophyta</taxon>
        <taxon>Embryophyta</taxon>
        <taxon>Tracheophyta</taxon>
        <taxon>Spermatophyta</taxon>
        <taxon>Magnoliopsida</taxon>
        <taxon>Ranunculales</taxon>
        <taxon>Menispermaceae</taxon>
        <taxon>Menispermoideae</taxon>
        <taxon>Cissampelideae</taxon>
        <taxon>Stephania</taxon>
    </lineage>
</organism>
<gene>
    <name evidence="2" type="ORF">Sjap_010407</name>
</gene>